<name>A0A6C2U2S7_PONDE</name>
<evidence type="ECO:0000256" key="2">
    <source>
        <dbReference type="ARBA" id="ARBA00023002"/>
    </source>
</evidence>
<dbReference type="PRINTS" id="PR00081">
    <property type="entry name" value="GDHRDH"/>
</dbReference>
<evidence type="ECO:0000313" key="4">
    <source>
        <dbReference type="Proteomes" id="UP000366872"/>
    </source>
</evidence>
<dbReference type="AlphaFoldDB" id="A0A6C2U2S7"/>
<accession>A0A6C2U2S7</accession>
<sequence>MILEGKRALVTGGAVRIGKAITQALQAAGVEVVVHYRHSRGEAEALSDYAVCADLSSPDDCADLIRMAGSIDILINNASLFTKDRLAGSTPERVRREFQVNLFAPLELTRRFADQTNRGAVVNLLDRRIRANDPSCLPYAISKKGLEELTKLTALELAPGIRVNAVAPGPILPPPGDSGDGFAEMAGKVPLNLFPTPENIAEAALFLLQADYCTGQVIFVDGGQHLLGNGV</sequence>
<dbReference type="PRINTS" id="PR00080">
    <property type="entry name" value="SDRFAMILY"/>
</dbReference>
<gene>
    <name evidence="3" type="primary">fabG_3</name>
    <name evidence="3" type="ORF">PDESU_02704</name>
</gene>
<dbReference type="SUPFAM" id="SSF51735">
    <property type="entry name" value="NAD(P)-binding Rossmann-fold domains"/>
    <property type="match status" value="1"/>
</dbReference>
<dbReference type="Pfam" id="PF13561">
    <property type="entry name" value="adh_short_C2"/>
    <property type="match status" value="1"/>
</dbReference>
<evidence type="ECO:0000313" key="3">
    <source>
        <dbReference type="EMBL" id="VGO14145.1"/>
    </source>
</evidence>
<dbReference type="PANTHER" id="PTHR43639">
    <property type="entry name" value="OXIDOREDUCTASE, SHORT-CHAIN DEHYDROGENASE/REDUCTASE FAMILY (AFU_ORTHOLOGUE AFUA_5G02870)"/>
    <property type="match status" value="1"/>
</dbReference>
<dbReference type="Gene3D" id="3.40.50.720">
    <property type="entry name" value="NAD(P)-binding Rossmann-like Domain"/>
    <property type="match status" value="1"/>
</dbReference>
<keyword evidence="2" id="KW-0560">Oxidoreductase</keyword>
<comment type="similarity">
    <text evidence="1">Belongs to the short-chain dehydrogenases/reductases (SDR) family.</text>
</comment>
<dbReference type="EMBL" id="CAAHFG010000001">
    <property type="protein sequence ID" value="VGO14145.1"/>
    <property type="molecule type" value="Genomic_DNA"/>
</dbReference>
<dbReference type="InterPro" id="IPR020904">
    <property type="entry name" value="Sc_DH/Rdtase_CS"/>
</dbReference>
<evidence type="ECO:0000256" key="1">
    <source>
        <dbReference type="ARBA" id="ARBA00006484"/>
    </source>
</evidence>
<organism evidence="3 4">
    <name type="scientific">Pontiella desulfatans</name>
    <dbReference type="NCBI Taxonomy" id="2750659"/>
    <lineage>
        <taxon>Bacteria</taxon>
        <taxon>Pseudomonadati</taxon>
        <taxon>Kiritimatiellota</taxon>
        <taxon>Kiritimatiellia</taxon>
        <taxon>Kiritimatiellales</taxon>
        <taxon>Pontiellaceae</taxon>
        <taxon>Pontiella</taxon>
    </lineage>
</organism>
<protein>
    <submittedName>
        <fullName evidence="3">3-oxoacyl-[acyl-carrier-protein] reductase FabG</fullName>
    </submittedName>
</protein>
<dbReference type="InterPro" id="IPR036291">
    <property type="entry name" value="NAD(P)-bd_dom_sf"/>
</dbReference>
<reference evidence="3 4" key="1">
    <citation type="submission" date="2019-04" db="EMBL/GenBank/DDBJ databases">
        <authorList>
            <person name="Van Vliet M D."/>
        </authorList>
    </citation>
    <scope>NUCLEOTIDE SEQUENCE [LARGE SCALE GENOMIC DNA]</scope>
    <source>
        <strain evidence="3 4">F1</strain>
    </source>
</reference>
<dbReference type="Proteomes" id="UP000366872">
    <property type="component" value="Unassembled WGS sequence"/>
</dbReference>
<proteinExistence type="inferred from homology"/>
<keyword evidence="4" id="KW-1185">Reference proteome</keyword>
<dbReference type="PROSITE" id="PS00061">
    <property type="entry name" value="ADH_SHORT"/>
    <property type="match status" value="1"/>
</dbReference>
<dbReference type="RefSeq" id="WP_136079650.1">
    <property type="nucleotide sequence ID" value="NZ_CAAHFG010000001.1"/>
</dbReference>
<dbReference type="PANTHER" id="PTHR43639:SF1">
    <property type="entry name" value="SHORT-CHAIN DEHYDROGENASE_REDUCTASE FAMILY PROTEIN"/>
    <property type="match status" value="1"/>
</dbReference>
<dbReference type="GO" id="GO:0016491">
    <property type="term" value="F:oxidoreductase activity"/>
    <property type="evidence" value="ECO:0007669"/>
    <property type="project" value="UniProtKB-KW"/>
</dbReference>
<dbReference type="InterPro" id="IPR002347">
    <property type="entry name" value="SDR_fam"/>
</dbReference>